<sequence>MSYSTSPVSVSRTPIGAGIPYLRLADGTRRLLPEALRDRAITLLAHDAHHTAEARTPVFPCKVEFGVLHGNTYATPLSPH</sequence>
<accession>A0A378WUE7</accession>
<dbReference type="EMBL" id="UGRU01000001">
    <property type="protein sequence ID" value="SUA44960.1"/>
    <property type="molecule type" value="Genomic_DNA"/>
</dbReference>
<dbReference type="AlphaFoldDB" id="A0A378WUE7"/>
<dbReference type="Proteomes" id="UP000255082">
    <property type="component" value="Unassembled WGS sequence"/>
</dbReference>
<evidence type="ECO:0000313" key="1">
    <source>
        <dbReference type="EMBL" id="SUA44960.1"/>
    </source>
</evidence>
<proteinExistence type="predicted"/>
<gene>
    <name evidence="1" type="ORF">NCTC13184_03482</name>
</gene>
<dbReference type="RefSeq" id="WP_062969127.1">
    <property type="nucleotide sequence ID" value="NZ_JAJFOE010000001.1"/>
</dbReference>
<reference evidence="1 2" key="1">
    <citation type="submission" date="2018-06" db="EMBL/GenBank/DDBJ databases">
        <authorList>
            <consortium name="Pathogen Informatics"/>
            <person name="Doyle S."/>
        </authorList>
    </citation>
    <scope>NUCLEOTIDE SEQUENCE [LARGE SCALE GENOMIC DNA]</scope>
    <source>
        <strain evidence="1 2">NCTC13184</strain>
    </source>
</reference>
<name>A0A378WUE7_9NOCA</name>
<dbReference type="OrthoDB" id="4551716at2"/>
<organism evidence="1 2">
    <name type="scientific">Nocardia africana</name>
    <dbReference type="NCBI Taxonomy" id="134964"/>
    <lineage>
        <taxon>Bacteria</taxon>
        <taxon>Bacillati</taxon>
        <taxon>Actinomycetota</taxon>
        <taxon>Actinomycetes</taxon>
        <taxon>Mycobacteriales</taxon>
        <taxon>Nocardiaceae</taxon>
        <taxon>Nocardia</taxon>
    </lineage>
</organism>
<protein>
    <submittedName>
        <fullName evidence="1">Uncharacterized protein</fullName>
    </submittedName>
</protein>
<evidence type="ECO:0000313" key="2">
    <source>
        <dbReference type="Proteomes" id="UP000255082"/>
    </source>
</evidence>